<dbReference type="InParanoid" id="K0KRQ4"/>
<evidence type="ECO:0000313" key="1">
    <source>
        <dbReference type="EMBL" id="CCH44028.1"/>
    </source>
</evidence>
<gene>
    <name evidence="1" type="ORF">BN7_3585</name>
</gene>
<protein>
    <submittedName>
        <fullName evidence="1">Uncharacterized protein</fullName>
    </submittedName>
</protein>
<accession>K0KRQ4</accession>
<evidence type="ECO:0000313" key="2">
    <source>
        <dbReference type="Proteomes" id="UP000009328"/>
    </source>
</evidence>
<name>K0KRQ4_WICCF</name>
<keyword evidence="2" id="KW-1185">Reference proteome</keyword>
<dbReference type="HOGENOM" id="CLU_043708_0_0_1"/>
<comment type="caution">
    <text evidence="1">The sequence shown here is derived from an EMBL/GenBank/DDBJ whole genome shotgun (WGS) entry which is preliminary data.</text>
</comment>
<sequence>MNILNLSKQSPQPSAPWNYHHLFPTPKPLISRQIAPPAIQPCLSSRYHKSSIIQNLNPDAFSKINNETAEKEASAFGVFPLELWYEIMSSNDNVGVLVTLNKSFYNAFAPQLYGKFENLNLLLVISSTKKMKQNDELFISNAKVFFRDKLSCYDEICERYQQGTDYDYEYIDVVPNEEEYRDSMELINSTNKVITSHKKIIELFENILTNDISFIKKIIRNLTINISILNGYNEIISSKHSKVNRTLRKINKVDGVEKHHIRLPRFEGSNCLRQNRPNCSRNRYFNDQDSTFFPINVYSNEQSHLAVVLETFASDKKNYMRNIHSSEDLEGNNPFYDMFKICFEGKNIPINDRIIEGGARFSTDFQSMAHKVKVINRKFENKSQVEHSIIQIVKIMTSDKFMSSISTSLSLMGYEDSSNNSKKGPRDYVLSDLKPTITLVNKPSRATHM</sequence>
<dbReference type="Proteomes" id="UP000009328">
    <property type="component" value="Unassembled WGS sequence"/>
</dbReference>
<reference evidence="1 2" key="1">
    <citation type="journal article" date="2012" name="Eukaryot. Cell">
        <title>Draft genome sequence of Wickerhamomyces ciferrii NRRL Y-1031 F-60-10.</title>
        <authorList>
            <person name="Schneider J."/>
            <person name="Andrea H."/>
            <person name="Blom J."/>
            <person name="Jaenicke S."/>
            <person name="Ruckert C."/>
            <person name="Schorsch C."/>
            <person name="Szczepanowski R."/>
            <person name="Farwick M."/>
            <person name="Goesmann A."/>
            <person name="Puhler A."/>
            <person name="Schaffer S."/>
            <person name="Tauch A."/>
            <person name="Kohler T."/>
            <person name="Brinkrolf K."/>
        </authorList>
    </citation>
    <scope>NUCLEOTIDE SEQUENCE [LARGE SCALE GENOMIC DNA]</scope>
    <source>
        <strain evidence="2">ATCC 14091 / BCRC 22168 / CBS 111 / JCM 3599 / NBRC 0793 / NRRL Y-1031 F-60-10</strain>
    </source>
</reference>
<dbReference type="AlphaFoldDB" id="K0KRQ4"/>
<organism evidence="1 2">
    <name type="scientific">Wickerhamomyces ciferrii (strain ATCC 14091 / BCRC 22168 / CBS 111 / JCM 3599 / NBRC 0793 / NRRL Y-1031 F-60-10)</name>
    <name type="common">Yeast</name>
    <name type="synonym">Pichia ciferrii</name>
    <dbReference type="NCBI Taxonomy" id="1206466"/>
    <lineage>
        <taxon>Eukaryota</taxon>
        <taxon>Fungi</taxon>
        <taxon>Dikarya</taxon>
        <taxon>Ascomycota</taxon>
        <taxon>Saccharomycotina</taxon>
        <taxon>Saccharomycetes</taxon>
        <taxon>Phaffomycetales</taxon>
        <taxon>Wickerhamomycetaceae</taxon>
        <taxon>Wickerhamomyces</taxon>
    </lineage>
</organism>
<dbReference type="EMBL" id="CAIF01000101">
    <property type="protein sequence ID" value="CCH44028.1"/>
    <property type="molecule type" value="Genomic_DNA"/>
</dbReference>
<proteinExistence type="predicted"/>